<evidence type="ECO:0000256" key="2">
    <source>
        <dbReference type="ARBA" id="ARBA00008432"/>
    </source>
</evidence>
<dbReference type="Gene3D" id="1.20.1250.20">
    <property type="entry name" value="MFS general substrate transporter like domains"/>
    <property type="match status" value="2"/>
</dbReference>
<dbReference type="GO" id="GO:0005886">
    <property type="term" value="C:plasma membrane"/>
    <property type="evidence" value="ECO:0000318"/>
    <property type="project" value="GO_Central"/>
</dbReference>
<dbReference type="GO" id="GO:0015112">
    <property type="term" value="F:nitrate transmembrane transporter activity"/>
    <property type="evidence" value="ECO:0000318"/>
    <property type="project" value="GO_Central"/>
</dbReference>
<evidence type="ECO:0000313" key="9">
    <source>
        <dbReference type="Proteomes" id="UP000001449"/>
    </source>
</evidence>
<dbReference type="OMA" id="VVWFSHA"/>
<comment type="similarity">
    <text evidence="2">Belongs to the major facilitator superfamily. Nitrate/nitrite porter (TC 2.A.1.8) family.</text>
</comment>
<dbReference type="EMBL" id="CM000639">
    <property type="protein sequence ID" value="EED94841.1"/>
    <property type="molecule type" value="Genomic_DNA"/>
</dbReference>
<dbReference type="PANTHER" id="PTHR23515">
    <property type="entry name" value="HIGH-AFFINITY NITRATE TRANSPORTER 2.3"/>
    <property type="match status" value="1"/>
</dbReference>
<feature type="transmembrane region" description="Helical" evidence="7">
    <location>
        <begin position="392"/>
        <end position="413"/>
    </location>
</feature>
<feature type="transmembrane region" description="Helical" evidence="7">
    <location>
        <begin position="204"/>
        <end position="225"/>
    </location>
</feature>
<comment type="subcellular location">
    <subcellularLocation>
        <location evidence="1">Membrane</location>
        <topology evidence="1">Multi-pass membrane protein</topology>
    </subcellularLocation>
</comment>
<dbReference type="InterPro" id="IPR036259">
    <property type="entry name" value="MFS_trans_sf"/>
</dbReference>
<keyword evidence="4 7" id="KW-1133">Transmembrane helix</keyword>
<dbReference type="SUPFAM" id="SSF103473">
    <property type="entry name" value="MFS general substrate transporter"/>
    <property type="match status" value="1"/>
</dbReference>
<evidence type="ECO:0000256" key="4">
    <source>
        <dbReference type="ARBA" id="ARBA00022989"/>
    </source>
</evidence>
<dbReference type="InterPro" id="IPR011701">
    <property type="entry name" value="MFS"/>
</dbReference>
<evidence type="ECO:0000313" key="8">
    <source>
        <dbReference type="EMBL" id="EED94841.1"/>
    </source>
</evidence>
<feature type="transmembrane region" description="Helical" evidence="7">
    <location>
        <begin position="360"/>
        <end position="385"/>
    </location>
</feature>
<evidence type="ECO:0000256" key="7">
    <source>
        <dbReference type="SAM" id="Phobius"/>
    </source>
</evidence>
<dbReference type="Pfam" id="PF07690">
    <property type="entry name" value="MFS_1"/>
    <property type="match status" value="1"/>
</dbReference>
<gene>
    <name evidence="8" type="primary">NRT3</name>
    <name evidence="8" type="ORF">THAPSDRAFT_39592</name>
</gene>
<feature type="region of interest" description="Disordered" evidence="6">
    <location>
        <begin position="458"/>
        <end position="485"/>
    </location>
</feature>
<organism evidence="8 9">
    <name type="scientific">Thalassiosira pseudonana</name>
    <name type="common">Marine diatom</name>
    <name type="synonym">Cyclotella nana</name>
    <dbReference type="NCBI Taxonomy" id="35128"/>
    <lineage>
        <taxon>Eukaryota</taxon>
        <taxon>Sar</taxon>
        <taxon>Stramenopiles</taxon>
        <taxon>Ochrophyta</taxon>
        <taxon>Bacillariophyta</taxon>
        <taxon>Coscinodiscophyceae</taxon>
        <taxon>Thalassiosirophycidae</taxon>
        <taxon>Thalassiosirales</taxon>
        <taxon>Thalassiosiraceae</taxon>
        <taxon>Thalassiosira</taxon>
    </lineage>
</organism>
<dbReference type="RefSeq" id="XP_002287398.1">
    <property type="nucleotide sequence ID" value="XM_002287362.1"/>
</dbReference>
<evidence type="ECO:0000256" key="1">
    <source>
        <dbReference type="ARBA" id="ARBA00004141"/>
    </source>
</evidence>
<feature type="transmembrane region" description="Helical" evidence="7">
    <location>
        <begin position="334"/>
        <end position="354"/>
    </location>
</feature>
<keyword evidence="5 7" id="KW-0472">Membrane</keyword>
<dbReference type="Proteomes" id="UP000001449">
    <property type="component" value="Chromosome 2"/>
</dbReference>
<feature type="compositionally biased region" description="Polar residues" evidence="6">
    <location>
        <begin position="462"/>
        <end position="471"/>
    </location>
</feature>
<keyword evidence="9" id="KW-1185">Reference proteome</keyword>
<feature type="transmembrane region" description="Helical" evidence="7">
    <location>
        <begin position="41"/>
        <end position="61"/>
    </location>
</feature>
<reference evidence="8 9" key="2">
    <citation type="journal article" date="2008" name="Nature">
        <title>The Phaeodactylum genome reveals the evolutionary history of diatom genomes.</title>
        <authorList>
            <person name="Bowler C."/>
            <person name="Allen A.E."/>
            <person name="Badger J.H."/>
            <person name="Grimwood J."/>
            <person name="Jabbari K."/>
            <person name="Kuo A."/>
            <person name="Maheswari U."/>
            <person name="Martens C."/>
            <person name="Maumus F."/>
            <person name="Otillar R.P."/>
            <person name="Rayko E."/>
            <person name="Salamov A."/>
            <person name="Vandepoele K."/>
            <person name="Beszteri B."/>
            <person name="Gruber A."/>
            <person name="Heijde M."/>
            <person name="Katinka M."/>
            <person name="Mock T."/>
            <person name="Valentin K."/>
            <person name="Verret F."/>
            <person name="Berges J.A."/>
            <person name="Brownlee C."/>
            <person name="Cadoret J.P."/>
            <person name="Chiovitti A."/>
            <person name="Choi C.J."/>
            <person name="Coesel S."/>
            <person name="De Martino A."/>
            <person name="Detter J.C."/>
            <person name="Durkin C."/>
            <person name="Falciatore A."/>
            <person name="Fournet J."/>
            <person name="Haruta M."/>
            <person name="Huysman M.J."/>
            <person name="Jenkins B.D."/>
            <person name="Jiroutova K."/>
            <person name="Jorgensen R.E."/>
            <person name="Joubert Y."/>
            <person name="Kaplan A."/>
            <person name="Kroger N."/>
            <person name="Kroth P.G."/>
            <person name="La Roche J."/>
            <person name="Lindquist E."/>
            <person name="Lommer M."/>
            <person name="Martin-Jezequel V."/>
            <person name="Lopez P.J."/>
            <person name="Lucas S."/>
            <person name="Mangogna M."/>
            <person name="McGinnis K."/>
            <person name="Medlin L.K."/>
            <person name="Montsant A."/>
            <person name="Oudot-Le Secq M.P."/>
            <person name="Napoli C."/>
            <person name="Obornik M."/>
            <person name="Parker M.S."/>
            <person name="Petit J.L."/>
            <person name="Porcel B.M."/>
            <person name="Poulsen N."/>
            <person name="Robison M."/>
            <person name="Rychlewski L."/>
            <person name="Rynearson T.A."/>
            <person name="Schmutz J."/>
            <person name="Shapiro H."/>
            <person name="Siaut M."/>
            <person name="Stanley M."/>
            <person name="Sussman M.R."/>
            <person name="Taylor A.R."/>
            <person name="Vardi A."/>
            <person name="von Dassow P."/>
            <person name="Vyverman W."/>
            <person name="Willis A."/>
            <person name="Wyrwicz L.S."/>
            <person name="Rokhsar D.S."/>
            <person name="Weissenbach J."/>
            <person name="Armbrust E.V."/>
            <person name="Green B.R."/>
            <person name="Van de Peer Y."/>
            <person name="Grigoriev I.V."/>
        </authorList>
    </citation>
    <scope>NUCLEOTIDE SEQUENCE [LARGE SCALE GENOMIC DNA]</scope>
    <source>
        <strain evidence="8 9">CCMP1335</strain>
    </source>
</reference>
<dbReference type="HOGENOM" id="CLU_024204_3_0_1"/>
<evidence type="ECO:0000256" key="6">
    <source>
        <dbReference type="SAM" id="MobiDB-lite"/>
    </source>
</evidence>
<proteinExistence type="inferred from homology"/>
<feature type="transmembrane region" description="Helical" evidence="7">
    <location>
        <begin position="99"/>
        <end position="118"/>
    </location>
</feature>
<evidence type="ECO:0000256" key="5">
    <source>
        <dbReference type="ARBA" id="ARBA00023136"/>
    </source>
</evidence>
<dbReference type="STRING" id="35128.B8BUY5"/>
<dbReference type="GeneID" id="7446659"/>
<feature type="transmembrane region" description="Helical" evidence="7">
    <location>
        <begin position="130"/>
        <end position="149"/>
    </location>
</feature>
<accession>B8BUY5</accession>
<dbReference type="KEGG" id="tps:THAPSDRAFT_39592"/>
<dbReference type="InterPro" id="IPR044772">
    <property type="entry name" value="NO3_transporter"/>
</dbReference>
<feature type="transmembrane region" description="Helical" evidence="7">
    <location>
        <begin position="419"/>
        <end position="442"/>
    </location>
</feature>
<dbReference type="GO" id="GO:0015706">
    <property type="term" value="P:nitrate transmembrane transport"/>
    <property type="evidence" value="ECO:0000318"/>
    <property type="project" value="GO_Central"/>
</dbReference>
<evidence type="ECO:0000256" key="3">
    <source>
        <dbReference type="ARBA" id="ARBA00022692"/>
    </source>
</evidence>
<dbReference type="AlphaFoldDB" id="B8BUY5"/>
<feature type="transmembrane region" description="Helical" evidence="7">
    <location>
        <begin position="170"/>
        <end position="192"/>
    </location>
</feature>
<protein>
    <submittedName>
        <fullName evidence="8">Nitrate transporter</fullName>
    </submittedName>
</protein>
<keyword evidence="3 7" id="KW-0812">Transmembrane</keyword>
<feature type="compositionally biased region" description="Basic and acidic residues" evidence="6">
    <location>
        <begin position="472"/>
        <end position="485"/>
    </location>
</feature>
<dbReference type="PaxDb" id="35128-Thaps39592"/>
<name>B8BUY5_THAPS</name>
<reference evidence="8 9" key="1">
    <citation type="journal article" date="2004" name="Science">
        <title>The genome of the diatom Thalassiosira pseudonana: ecology, evolution, and metabolism.</title>
        <authorList>
            <person name="Armbrust E.V."/>
            <person name="Berges J.A."/>
            <person name="Bowler C."/>
            <person name="Green B.R."/>
            <person name="Martinez D."/>
            <person name="Putnam N.H."/>
            <person name="Zhou S."/>
            <person name="Allen A.E."/>
            <person name="Apt K.E."/>
            <person name="Bechner M."/>
            <person name="Brzezinski M.A."/>
            <person name="Chaal B.K."/>
            <person name="Chiovitti A."/>
            <person name="Davis A.K."/>
            <person name="Demarest M.S."/>
            <person name="Detter J.C."/>
            <person name="Glavina T."/>
            <person name="Goodstein D."/>
            <person name="Hadi M.Z."/>
            <person name="Hellsten U."/>
            <person name="Hildebrand M."/>
            <person name="Jenkins B.D."/>
            <person name="Jurka J."/>
            <person name="Kapitonov V.V."/>
            <person name="Kroger N."/>
            <person name="Lau W.W."/>
            <person name="Lane T.W."/>
            <person name="Larimer F.W."/>
            <person name="Lippmeier J.C."/>
            <person name="Lucas S."/>
            <person name="Medina M."/>
            <person name="Montsant A."/>
            <person name="Obornik M."/>
            <person name="Parker M.S."/>
            <person name="Palenik B."/>
            <person name="Pazour G.J."/>
            <person name="Richardson P.M."/>
            <person name="Rynearson T.A."/>
            <person name="Saito M.A."/>
            <person name="Schwartz D.C."/>
            <person name="Thamatrakoln K."/>
            <person name="Valentin K."/>
            <person name="Vardi A."/>
            <person name="Wilkerson F.P."/>
            <person name="Rokhsar D.S."/>
        </authorList>
    </citation>
    <scope>NUCLEOTIDE SEQUENCE [LARGE SCALE GENOMIC DNA]</scope>
    <source>
        <strain evidence="8 9">CCMP1335</strain>
    </source>
</reference>
<dbReference type="eggNOG" id="ENOG502QPIC">
    <property type="taxonomic scope" value="Eukaryota"/>
</dbReference>
<dbReference type="InParanoid" id="B8BUY5"/>
<sequence>MASWDSKYETYACRVDQSQEDRSVEIPLFSMARPHMRAFHFAWLTFFFVFLAWFSITPLLSEVQKSLDLTKEQLWTSSIFSVAGGLVTRCLAGPFCDIYGARLISAAILFVCGIPTMFTGLVNSSVGLSVLRLIVGIGGSAFVTCQYWTSTTFTMEVAGTANALAAGWGNLGGGVAQILVGTILFPLFKLIYKSAGTAMDPAELSWRTCCIIPGLICSCFTFVVLRHSDDSPKGNYRKRKRLGLMQKDSAMHHLKAAVCDHNTWLLLIQYGCCFGVELTTTNAAALYFKEEFELSTESAAAIASTFGWMNLFARGLGGFLSDVSNAYRGMRGRLVWQFVCFALEGAFICAFSKANSLAGAIIALMTFSLFVQGAEGSTFGIVPYLNPNLTGTVAGIVGAGGSAGAVVFSIMFRQMDYRIAFFYMGVATTCSSVLSIFIWIVGYEGLFFKRRMPQLRAKQENTKTSPQTDASLSHEIELPSERLGR</sequence>